<accession>A0A1V6TDV8</accession>
<name>A0A1V6TDV8_9EURO</name>
<sequence length="27" mass="2916">MASRNTSAEDTATTAQSMVARIFTNIK</sequence>
<organism evidence="1 2">
    <name type="scientific">Penicillium steckii</name>
    <dbReference type="NCBI Taxonomy" id="303698"/>
    <lineage>
        <taxon>Eukaryota</taxon>
        <taxon>Fungi</taxon>
        <taxon>Dikarya</taxon>
        <taxon>Ascomycota</taxon>
        <taxon>Pezizomycotina</taxon>
        <taxon>Eurotiomycetes</taxon>
        <taxon>Eurotiomycetidae</taxon>
        <taxon>Eurotiales</taxon>
        <taxon>Aspergillaceae</taxon>
        <taxon>Penicillium</taxon>
    </lineage>
</organism>
<keyword evidence="2" id="KW-1185">Reference proteome</keyword>
<protein>
    <submittedName>
        <fullName evidence="1">Uncharacterized protein</fullName>
    </submittedName>
</protein>
<gene>
    <name evidence="1" type="ORF">PENSTE_c007G10457</name>
</gene>
<evidence type="ECO:0000313" key="1">
    <source>
        <dbReference type="EMBL" id="OQE24575.1"/>
    </source>
</evidence>
<evidence type="ECO:0000313" key="2">
    <source>
        <dbReference type="Proteomes" id="UP000191285"/>
    </source>
</evidence>
<proteinExistence type="predicted"/>
<dbReference type="EMBL" id="MLKD01000007">
    <property type="protein sequence ID" value="OQE24575.1"/>
    <property type="molecule type" value="Genomic_DNA"/>
</dbReference>
<comment type="caution">
    <text evidence="1">The sequence shown here is derived from an EMBL/GenBank/DDBJ whole genome shotgun (WGS) entry which is preliminary data.</text>
</comment>
<dbReference type="Proteomes" id="UP000191285">
    <property type="component" value="Unassembled WGS sequence"/>
</dbReference>
<dbReference type="AlphaFoldDB" id="A0A1V6TDV8"/>
<reference evidence="2" key="1">
    <citation type="journal article" date="2017" name="Nat. Microbiol.">
        <title>Global analysis of biosynthetic gene clusters reveals vast potential of secondary metabolite production in Penicillium species.</title>
        <authorList>
            <person name="Nielsen J.C."/>
            <person name="Grijseels S."/>
            <person name="Prigent S."/>
            <person name="Ji B."/>
            <person name="Dainat J."/>
            <person name="Nielsen K.F."/>
            <person name="Frisvad J.C."/>
            <person name="Workman M."/>
            <person name="Nielsen J."/>
        </authorList>
    </citation>
    <scope>NUCLEOTIDE SEQUENCE [LARGE SCALE GENOMIC DNA]</scope>
    <source>
        <strain evidence="2">IBT 24891</strain>
    </source>
</reference>